<gene>
    <name evidence="3" type="ORF">POVCU1_019530</name>
    <name evidence="2" type="ORF">POVCU2_0021640</name>
</gene>
<accession>A0A1A8WIC1</accession>
<feature type="compositionally biased region" description="Basic and acidic residues" evidence="1">
    <location>
        <begin position="16"/>
        <end position="27"/>
    </location>
</feature>
<reference evidence="3" key="1">
    <citation type="submission" date="2016-05" db="EMBL/GenBank/DDBJ databases">
        <authorList>
            <person name="Lavstsen T."/>
            <person name="Jespersen J.S."/>
        </authorList>
    </citation>
    <scope>NUCLEOTIDE SEQUENCE [LARGE SCALE GENOMIC DNA]</scope>
</reference>
<evidence type="ECO:0000256" key="1">
    <source>
        <dbReference type="SAM" id="MobiDB-lite"/>
    </source>
</evidence>
<protein>
    <submittedName>
        <fullName evidence="3">Uncharacterized protein</fullName>
    </submittedName>
</protein>
<dbReference type="Proteomes" id="UP000078546">
    <property type="component" value="Unassembled WGS sequence"/>
</dbReference>
<dbReference type="Proteomes" id="UP000078560">
    <property type="component" value="Unassembled WGS sequence"/>
</dbReference>
<feature type="compositionally biased region" description="Polar residues" evidence="1">
    <location>
        <begin position="1"/>
        <end position="15"/>
    </location>
</feature>
<evidence type="ECO:0000313" key="5">
    <source>
        <dbReference type="Proteomes" id="UP000078560"/>
    </source>
</evidence>
<proteinExistence type="predicted"/>
<organism evidence="3 4">
    <name type="scientific">Plasmodium ovale curtisi</name>
    <dbReference type="NCBI Taxonomy" id="864141"/>
    <lineage>
        <taxon>Eukaryota</taxon>
        <taxon>Sar</taxon>
        <taxon>Alveolata</taxon>
        <taxon>Apicomplexa</taxon>
        <taxon>Aconoidasida</taxon>
        <taxon>Haemosporida</taxon>
        <taxon>Plasmodiidae</taxon>
        <taxon>Plasmodium</taxon>
        <taxon>Plasmodium (Plasmodium)</taxon>
    </lineage>
</organism>
<evidence type="ECO:0000313" key="3">
    <source>
        <dbReference type="EMBL" id="SBS90990.1"/>
    </source>
</evidence>
<dbReference type="AlphaFoldDB" id="A0A1A8WIC1"/>
<name>A0A1A8WIC1_PLAOA</name>
<dbReference type="EMBL" id="FLQV01000358">
    <property type="protein sequence ID" value="SBS90990.1"/>
    <property type="molecule type" value="Genomic_DNA"/>
</dbReference>
<feature type="region of interest" description="Disordered" evidence="1">
    <location>
        <begin position="1"/>
        <end position="40"/>
    </location>
</feature>
<reference evidence="4 5" key="2">
    <citation type="submission" date="2016-05" db="EMBL/GenBank/DDBJ databases">
        <authorList>
            <person name="Naeem Raeece"/>
        </authorList>
    </citation>
    <scope>NUCLEOTIDE SEQUENCE [LARGE SCALE GENOMIC DNA]</scope>
</reference>
<evidence type="ECO:0000313" key="4">
    <source>
        <dbReference type="Proteomes" id="UP000078546"/>
    </source>
</evidence>
<dbReference type="EMBL" id="FLQU01000288">
    <property type="protein sequence ID" value="SBS83562.1"/>
    <property type="molecule type" value="Genomic_DNA"/>
</dbReference>
<sequence length="70" mass="8188">MLVRSTDNSSPVDQQPSKEGDLFEKLPFDNNRGTQSLGRKSIHTHTNIPWKEVFLQSRFWKIGMISMRLR</sequence>
<evidence type="ECO:0000313" key="2">
    <source>
        <dbReference type="EMBL" id="SBS83562.1"/>
    </source>
</evidence>